<evidence type="ECO:0000313" key="3">
    <source>
        <dbReference type="Proteomes" id="UP000683585"/>
    </source>
</evidence>
<sequence length="41" mass="5060">MIIETKNYEQNIFLLNSYVIYFVESMVTYLVNMYSLIRFKK</sequence>
<dbReference type="Proteomes" id="UP000683585">
    <property type="component" value="Chromosome"/>
</dbReference>
<accession>A0A8E4EXU6</accession>
<dbReference type="EMBL" id="LR890047">
    <property type="protein sequence ID" value="CAD6507066.1"/>
    <property type="molecule type" value="Genomic_DNA"/>
</dbReference>
<reference evidence="2" key="1">
    <citation type="submission" date="2020-10" db="EMBL/GenBank/DDBJ databases">
        <authorList>
            <person name="Szabo G."/>
        </authorList>
    </citation>
    <scope>NUCLEOTIDE SEQUENCE</scope>
    <source>
        <strain evidence="2">PROFFT</strain>
    </source>
</reference>
<gene>
    <name evidence="2" type="ORF">PROFFT_A_00330</name>
</gene>
<keyword evidence="3" id="KW-1185">Reference proteome</keyword>
<keyword evidence="1" id="KW-0812">Transmembrane</keyword>
<feature type="transmembrane region" description="Helical" evidence="1">
    <location>
        <begin position="18"/>
        <end position="37"/>
    </location>
</feature>
<keyword evidence="1" id="KW-0472">Membrane</keyword>
<organism evidence="2 3">
    <name type="scientific">Candidatus Profftia tarda</name>
    <dbReference type="NCBI Taxonomy" id="1177216"/>
    <lineage>
        <taxon>Bacteria</taxon>
        <taxon>Pseudomonadati</taxon>
        <taxon>Pseudomonadota</taxon>
        <taxon>Gammaproteobacteria</taxon>
        <taxon>Enterobacterales</taxon>
        <taxon>Enterobacteriaceae</taxon>
        <taxon>Candidatus Profftia</taxon>
    </lineage>
</organism>
<dbReference type="KEGG" id="ptf:PROFFT_A_00330"/>
<keyword evidence="1" id="KW-1133">Transmembrane helix</keyword>
<dbReference type="AlphaFoldDB" id="A0A8E4EXU6"/>
<evidence type="ECO:0000256" key="1">
    <source>
        <dbReference type="SAM" id="Phobius"/>
    </source>
</evidence>
<proteinExistence type="predicted"/>
<name>A0A8E4EXU6_9ENTR</name>
<evidence type="ECO:0000313" key="2">
    <source>
        <dbReference type="EMBL" id="CAD6507066.1"/>
    </source>
</evidence>
<protein>
    <submittedName>
        <fullName evidence="2">Uncharacterized protein</fullName>
    </submittedName>
</protein>